<evidence type="ECO:0000313" key="5">
    <source>
        <dbReference type="Proteomes" id="UP000248840"/>
    </source>
</evidence>
<proteinExistence type="predicted"/>
<dbReference type="AlphaFoldDB" id="A0A328YMH9"/>
<dbReference type="InterPro" id="IPR036942">
    <property type="entry name" value="Beta-barrel_TonB_sf"/>
</dbReference>
<dbReference type="GO" id="GO:0009279">
    <property type="term" value="C:cell outer membrane"/>
    <property type="evidence" value="ECO:0007669"/>
    <property type="project" value="UniProtKB-SubCell"/>
</dbReference>
<dbReference type="RefSeq" id="WP_112111723.1">
    <property type="nucleotide sequence ID" value="NZ_QLSZ01000001.1"/>
</dbReference>
<dbReference type="EMBL" id="QLSZ01000001">
    <property type="protein sequence ID" value="RAR75338.1"/>
    <property type="molecule type" value="Genomic_DNA"/>
</dbReference>
<comment type="subcellular location">
    <subcellularLocation>
        <location evidence="1">Cell outer membrane</location>
    </subcellularLocation>
</comment>
<evidence type="ECO:0000313" key="4">
    <source>
        <dbReference type="EMBL" id="RAR75338.1"/>
    </source>
</evidence>
<dbReference type="SUPFAM" id="SSF56935">
    <property type="entry name" value="Porins"/>
    <property type="match status" value="1"/>
</dbReference>
<keyword evidence="5" id="KW-1185">Reference proteome</keyword>
<gene>
    <name evidence="4" type="ORF">CLV55_10133</name>
</gene>
<evidence type="ECO:0000256" key="2">
    <source>
        <dbReference type="ARBA" id="ARBA00023136"/>
    </source>
</evidence>
<keyword evidence="2" id="KW-0472">Membrane</keyword>
<accession>A0A328YMH9</accession>
<reference evidence="4 5" key="1">
    <citation type="submission" date="2018-06" db="EMBL/GenBank/DDBJ databases">
        <title>Genomic Encyclopedia of Archaeal and Bacterial Type Strains, Phase II (KMG-II): from individual species to whole genera.</title>
        <authorList>
            <person name="Goeker M."/>
        </authorList>
    </citation>
    <scope>NUCLEOTIDE SEQUENCE [LARGE SCALE GENOMIC DNA]</scope>
    <source>
        <strain evidence="4 5">DSM 25663</strain>
    </source>
</reference>
<name>A0A328YMH9_9FLAO</name>
<dbReference type="Proteomes" id="UP000248840">
    <property type="component" value="Unassembled WGS sequence"/>
</dbReference>
<dbReference type="Gene3D" id="2.40.170.20">
    <property type="entry name" value="TonB-dependent receptor, beta-barrel domain"/>
    <property type="match status" value="1"/>
</dbReference>
<comment type="caution">
    <text evidence="4">The sequence shown here is derived from an EMBL/GenBank/DDBJ whole genome shotgun (WGS) entry which is preliminary data.</text>
</comment>
<evidence type="ECO:0000256" key="1">
    <source>
        <dbReference type="ARBA" id="ARBA00004442"/>
    </source>
</evidence>
<organism evidence="4 5">
    <name type="scientific">Flavobacterium aciduliphilum</name>
    <dbReference type="NCBI Taxonomy" id="1101402"/>
    <lineage>
        <taxon>Bacteria</taxon>
        <taxon>Pseudomonadati</taxon>
        <taxon>Bacteroidota</taxon>
        <taxon>Flavobacteriia</taxon>
        <taxon>Flavobacteriales</taxon>
        <taxon>Flavobacteriaceae</taxon>
        <taxon>Flavobacterium</taxon>
    </lineage>
</organism>
<keyword evidence="3" id="KW-0998">Cell outer membrane</keyword>
<protein>
    <submittedName>
        <fullName evidence="4">Uncharacterized protein</fullName>
    </submittedName>
</protein>
<dbReference type="OrthoDB" id="1264254at2"/>
<sequence length="587" mass="66030">MKRNISLKIALISFFMITQLSFSQKKYDAIGTEVVNVVKSYSATISDAFKVKETPTLDDEDNAKKESIQYPIFSVPVASTFTPSKGKAANVENGKSEKYFNNYATLAFGNYGTLAADVVLTQTLDNSDYVGAMIHHLSSQGGIKNVPLKNQFSNSSIDITYGSKSKAFSWNGDLGYKRMGYNWYGLNSSLYDNLTAEAQEDLFHSINPKHIYQNISLGGKLAVNESMFKEVTLNYNHFSDSFSSSENHVVVQPKFDFDIMDVTLKTNMVLDHVSGTFQKDYFDTNSVVYGFTNFGIKPTFQWNKEDFSVNFGVGIFYSTAKDTLVTSSKNKLYVYPNITGTYKVVGDLMIAYAGAEGALKQNTYYDFVQENFFLSPTLAIAPTDQKYDVYLGLKGKLANYVGYNLRASVMNEDNKALFKNNIYDALMSDKLGYHYGNSFNIVYDNVKTVTLFGELKADFSKNISVGINGSIFSYTTRNEQQAWNLPNLKLGATCDVTLTPKWYAGSTMFYVGSRKDQMITSGIVANMEEVKLSSYFDLNAHVGYKHNKRLTFFFKGNNLANQNYERWLNYPVQGIQVLLGANYKFDF</sequence>
<evidence type="ECO:0000256" key="3">
    <source>
        <dbReference type="ARBA" id="ARBA00023237"/>
    </source>
</evidence>